<dbReference type="InterPro" id="IPR033116">
    <property type="entry name" value="TRYPSIN_SER"/>
</dbReference>
<evidence type="ECO:0000256" key="4">
    <source>
        <dbReference type="ARBA" id="ARBA00022801"/>
    </source>
</evidence>
<dbReference type="EMBL" id="CP092872">
    <property type="protein sequence ID" value="UYV73384.1"/>
    <property type="molecule type" value="Genomic_DNA"/>
</dbReference>
<feature type="domain" description="Peptidase S1" evidence="7">
    <location>
        <begin position="1"/>
        <end position="214"/>
    </location>
</feature>
<dbReference type="PANTHER" id="PTHR24264:SF65">
    <property type="entry name" value="SRCR DOMAIN-CONTAINING PROTEIN"/>
    <property type="match status" value="1"/>
</dbReference>
<dbReference type="PROSITE" id="PS00135">
    <property type="entry name" value="TRYPSIN_SER"/>
    <property type="match status" value="1"/>
</dbReference>
<dbReference type="PRINTS" id="PR00722">
    <property type="entry name" value="CHYMOTRYPSIN"/>
</dbReference>
<reference evidence="8 9" key="1">
    <citation type="submission" date="2022-01" db="EMBL/GenBank/DDBJ databases">
        <title>A chromosomal length assembly of Cordylochernes scorpioides.</title>
        <authorList>
            <person name="Zeh D."/>
            <person name="Zeh J."/>
        </authorList>
    </citation>
    <scope>NUCLEOTIDE SEQUENCE [LARGE SCALE GENOMIC DNA]</scope>
    <source>
        <strain evidence="8">IN4F17</strain>
        <tissue evidence="8">Whole Body</tissue>
    </source>
</reference>
<dbReference type="InterPro" id="IPR050127">
    <property type="entry name" value="Serine_Proteases_S1"/>
</dbReference>
<evidence type="ECO:0000313" key="9">
    <source>
        <dbReference type="Proteomes" id="UP001235939"/>
    </source>
</evidence>
<keyword evidence="3" id="KW-0645">Protease</keyword>
<dbReference type="PANTHER" id="PTHR24264">
    <property type="entry name" value="TRYPSIN-RELATED"/>
    <property type="match status" value="1"/>
</dbReference>
<evidence type="ECO:0000256" key="6">
    <source>
        <dbReference type="ARBA" id="ARBA00023157"/>
    </source>
</evidence>
<dbReference type="InterPro" id="IPR001254">
    <property type="entry name" value="Trypsin_dom"/>
</dbReference>
<dbReference type="Proteomes" id="UP001235939">
    <property type="component" value="Chromosome 10"/>
</dbReference>
<dbReference type="InterPro" id="IPR001314">
    <property type="entry name" value="Peptidase_S1A"/>
</dbReference>
<dbReference type="Pfam" id="PF00089">
    <property type="entry name" value="Trypsin"/>
    <property type="match status" value="2"/>
</dbReference>
<dbReference type="InterPro" id="IPR009003">
    <property type="entry name" value="Peptidase_S1_PA"/>
</dbReference>
<evidence type="ECO:0000256" key="1">
    <source>
        <dbReference type="ARBA" id="ARBA00004613"/>
    </source>
</evidence>
<protein>
    <submittedName>
        <fullName evidence="8">PRSS41</fullName>
    </submittedName>
</protein>
<keyword evidence="5" id="KW-0720">Serine protease</keyword>
<accession>A0ABY6KXM9</accession>
<dbReference type="Gene3D" id="2.40.10.10">
    <property type="entry name" value="Trypsin-like serine proteases"/>
    <property type="match status" value="2"/>
</dbReference>
<organism evidence="8 9">
    <name type="scientific">Cordylochernes scorpioides</name>
    <dbReference type="NCBI Taxonomy" id="51811"/>
    <lineage>
        <taxon>Eukaryota</taxon>
        <taxon>Metazoa</taxon>
        <taxon>Ecdysozoa</taxon>
        <taxon>Arthropoda</taxon>
        <taxon>Chelicerata</taxon>
        <taxon>Arachnida</taxon>
        <taxon>Pseudoscorpiones</taxon>
        <taxon>Cheliferoidea</taxon>
        <taxon>Chernetidae</taxon>
        <taxon>Cordylochernes</taxon>
    </lineage>
</organism>
<keyword evidence="4" id="KW-0378">Hydrolase</keyword>
<dbReference type="PROSITE" id="PS50240">
    <property type="entry name" value="TRYPSIN_DOM"/>
    <property type="match status" value="1"/>
</dbReference>
<name>A0ABY6KXM9_9ARAC</name>
<evidence type="ECO:0000256" key="2">
    <source>
        <dbReference type="ARBA" id="ARBA00022525"/>
    </source>
</evidence>
<sequence length="218" mass="23807">MYPASPRSGTNILKVRLGEHNIRETNEELPYEEFRVRRKVVNSGYNAATYRNDIALLELSSPATLRTHIVPVCLPQVDDEFSGRKASVSGWGRIAYGLKNGPSILQKAEVEVLNHTQCQSWFKEAGRRETIYDTMVCAGYKDGGRDSCQGDSGGPLTATQEDGRAYLVGLVSWGVGCARPRLPGAAIIKTSLMSSRIACGGALVHRRWVATAAHCVAR</sequence>
<evidence type="ECO:0000256" key="3">
    <source>
        <dbReference type="ARBA" id="ARBA00022670"/>
    </source>
</evidence>
<dbReference type="SMART" id="SM00020">
    <property type="entry name" value="Tryp_SPc"/>
    <property type="match status" value="1"/>
</dbReference>
<dbReference type="SUPFAM" id="SSF50494">
    <property type="entry name" value="Trypsin-like serine proteases"/>
    <property type="match status" value="2"/>
</dbReference>
<evidence type="ECO:0000256" key="5">
    <source>
        <dbReference type="ARBA" id="ARBA00022825"/>
    </source>
</evidence>
<evidence type="ECO:0000259" key="7">
    <source>
        <dbReference type="PROSITE" id="PS50240"/>
    </source>
</evidence>
<keyword evidence="9" id="KW-1185">Reference proteome</keyword>
<comment type="subcellular location">
    <subcellularLocation>
        <location evidence="1">Secreted</location>
    </subcellularLocation>
</comment>
<proteinExistence type="predicted"/>
<gene>
    <name evidence="8" type="ORF">LAZ67_10002981</name>
</gene>
<dbReference type="CDD" id="cd00190">
    <property type="entry name" value="Tryp_SPc"/>
    <property type="match status" value="1"/>
</dbReference>
<dbReference type="InterPro" id="IPR043504">
    <property type="entry name" value="Peptidase_S1_PA_chymotrypsin"/>
</dbReference>
<evidence type="ECO:0000313" key="8">
    <source>
        <dbReference type="EMBL" id="UYV73384.1"/>
    </source>
</evidence>
<keyword evidence="2" id="KW-0964">Secreted</keyword>
<keyword evidence="6" id="KW-1015">Disulfide bond</keyword>